<proteinExistence type="inferred from homology"/>
<evidence type="ECO:0000256" key="4">
    <source>
        <dbReference type="ARBA" id="ARBA00022568"/>
    </source>
</evidence>
<comment type="subcellular location">
    <subcellularLocation>
        <location evidence="1">Endomembrane system</location>
        <topology evidence="1">Multi-pass membrane protein</topology>
    </subcellularLocation>
    <subcellularLocation>
        <location evidence="10">Vacuole membrane</location>
    </subcellularLocation>
</comment>
<feature type="transmembrane region" description="Helical" evidence="10">
    <location>
        <begin position="181"/>
        <end position="203"/>
    </location>
</feature>
<keyword evidence="4 10" id="KW-0109">Calcium transport</keyword>
<comment type="similarity">
    <text evidence="2 10">Belongs to the Ca(2+):cation antiporter (CaCA) (TC 2.A.19) family.</text>
</comment>
<evidence type="ECO:0000256" key="6">
    <source>
        <dbReference type="ARBA" id="ARBA00022837"/>
    </source>
</evidence>
<keyword evidence="10" id="KW-0050">Antiport</keyword>
<keyword evidence="10" id="KW-0926">Vacuole</keyword>
<evidence type="ECO:0000256" key="2">
    <source>
        <dbReference type="ARBA" id="ARBA00008170"/>
    </source>
</evidence>
<dbReference type="NCBIfam" id="TIGR00378">
    <property type="entry name" value="cax"/>
    <property type="match status" value="1"/>
</dbReference>
<feature type="transmembrane region" description="Helical" evidence="10">
    <location>
        <begin position="149"/>
        <end position="169"/>
    </location>
</feature>
<comment type="caution">
    <text evidence="10">Lacks conserved residue(s) required for the propagation of feature annotation.</text>
</comment>
<dbReference type="Gene3D" id="1.20.1420.30">
    <property type="entry name" value="NCX, central ion-binding region"/>
    <property type="match status" value="1"/>
</dbReference>
<evidence type="ECO:0000256" key="1">
    <source>
        <dbReference type="ARBA" id="ARBA00004127"/>
    </source>
</evidence>
<keyword evidence="3 10" id="KW-0813">Transport</keyword>
<dbReference type="Pfam" id="PF01699">
    <property type="entry name" value="Na_Ca_ex"/>
    <property type="match status" value="2"/>
</dbReference>
<evidence type="ECO:0000256" key="8">
    <source>
        <dbReference type="ARBA" id="ARBA00023065"/>
    </source>
</evidence>
<feature type="domain" description="Sodium/calcium exchanger membrane region" evidence="11">
    <location>
        <begin position="119"/>
        <end position="281"/>
    </location>
</feature>
<dbReference type="GO" id="GO:0012505">
    <property type="term" value="C:endomembrane system"/>
    <property type="evidence" value="ECO:0007669"/>
    <property type="project" value="UniProtKB-SubCell"/>
</dbReference>
<evidence type="ECO:0000256" key="10">
    <source>
        <dbReference type="RuleBase" id="RU365028"/>
    </source>
</evidence>
<accession>A0A9W4W7N0</accession>
<keyword evidence="6 10" id="KW-0106">Calcium</keyword>
<dbReference type="PANTHER" id="PTHR31503">
    <property type="entry name" value="VACUOLAR CALCIUM ION TRANSPORTER"/>
    <property type="match status" value="1"/>
</dbReference>
<dbReference type="EMBL" id="CAMGZC010000044">
    <property type="protein sequence ID" value="CAI0642164.1"/>
    <property type="molecule type" value="Genomic_DNA"/>
</dbReference>
<keyword evidence="9 10" id="KW-0472">Membrane</keyword>
<dbReference type="InterPro" id="IPR004798">
    <property type="entry name" value="CAX-like"/>
</dbReference>
<feature type="transmembrane region" description="Helical" evidence="10">
    <location>
        <begin position="372"/>
        <end position="400"/>
    </location>
</feature>
<comment type="function">
    <text evidence="10">Has a role in promoting intracellular calcium ion sequestration via the exchange of calcium ions for hydrogen ions across the vacuolar membrane. Involved also in manganese ion homeostasis via its uptake into the vacuole.</text>
</comment>
<feature type="transmembrane region" description="Helical" evidence="10">
    <location>
        <begin position="406"/>
        <end position="426"/>
    </location>
</feature>
<feature type="transmembrane region" description="Helical" evidence="10">
    <location>
        <begin position="306"/>
        <end position="328"/>
    </location>
</feature>
<dbReference type="GO" id="GO:0000329">
    <property type="term" value="C:fungal-type vacuole membrane"/>
    <property type="evidence" value="ECO:0007669"/>
    <property type="project" value="TreeGrafter"/>
</dbReference>
<evidence type="ECO:0000256" key="3">
    <source>
        <dbReference type="ARBA" id="ARBA00022448"/>
    </source>
</evidence>
<dbReference type="GO" id="GO:0006874">
    <property type="term" value="P:intracellular calcium ion homeostasis"/>
    <property type="evidence" value="ECO:0007669"/>
    <property type="project" value="TreeGrafter"/>
</dbReference>
<feature type="transmembrane region" description="Helical" evidence="10">
    <location>
        <begin position="433"/>
        <end position="452"/>
    </location>
</feature>
<protein>
    <recommendedName>
        <fullName evidence="10">Vacuolar calcium ion transporter</fullName>
    </recommendedName>
</protein>
<keyword evidence="7 10" id="KW-1133">Transmembrane helix</keyword>
<keyword evidence="8 10" id="KW-0406">Ion transport</keyword>
<evidence type="ECO:0000256" key="7">
    <source>
        <dbReference type="ARBA" id="ARBA00022989"/>
    </source>
</evidence>
<feature type="domain" description="Sodium/calcium exchanger membrane region" evidence="11">
    <location>
        <begin position="309"/>
        <end position="451"/>
    </location>
</feature>
<keyword evidence="5 10" id="KW-0812">Transmembrane</keyword>
<organism evidence="12 13">
    <name type="scientific">Colletotrichum noveboracense</name>
    <dbReference type="NCBI Taxonomy" id="2664923"/>
    <lineage>
        <taxon>Eukaryota</taxon>
        <taxon>Fungi</taxon>
        <taxon>Dikarya</taxon>
        <taxon>Ascomycota</taxon>
        <taxon>Pezizomycotina</taxon>
        <taxon>Sordariomycetes</taxon>
        <taxon>Hypocreomycetidae</taxon>
        <taxon>Glomerellales</taxon>
        <taxon>Glomerellaceae</taxon>
        <taxon>Colletotrichum</taxon>
        <taxon>Colletotrichum gloeosporioides species complex</taxon>
    </lineage>
</organism>
<gene>
    <name evidence="12" type="ORF">CGXH109_LOCUS11638</name>
</gene>
<dbReference type="Proteomes" id="UP001152533">
    <property type="component" value="Unassembled WGS sequence"/>
</dbReference>
<dbReference type="InterPro" id="IPR044880">
    <property type="entry name" value="NCX_ion-bd_dom_sf"/>
</dbReference>
<reference evidence="12" key="1">
    <citation type="submission" date="2022-08" db="EMBL/GenBank/DDBJ databases">
        <authorList>
            <person name="Giroux E."/>
            <person name="Giroux E."/>
        </authorList>
    </citation>
    <scope>NUCLEOTIDE SEQUENCE</scope>
    <source>
        <strain evidence="12">H1091258</strain>
    </source>
</reference>
<feature type="transmembrane region" description="Helical" evidence="10">
    <location>
        <begin position="228"/>
        <end position="246"/>
    </location>
</feature>
<dbReference type="AlphaFoldDB" id="A0A9W4W7N0"/>
<evidence type="ECO:0000256" key="9">
    <source>
        <dbReference type="ARBA" id="ARBA00023136"/>
    </source>
</evidence>
<sequence>MRTEVVNNGHLRDTINQPNGRQWAADENSHLLENGTSSATYEASCVIESSQPRKIIKNLFALACSLALQSGWHLGRCFSHTCNAIKVTISRNYTNFLLILVPLALIARQFQSWSPATVCVLHLVAVIPLATTLAFGIKQISMSLNDNFGNLLMAISGNLVELVICIVALREGAIEVVQSTVLGSILLNLLLVMGLSFFLGGIFNMRDRGGEGVEQNFASATVQTTRSFMTMSLACLVIPASLYSSLSKANSDDKEHSVLLLSHGTAIILLVLYFFYLLFQLHTHPDLFSTQIPYEEDADDYPTIDIYTATFVVVLATYLIIACANYFVSCAGSVAGRGLSQNLSTMVFIPAVSNAAEHITAIKMAIRNKMDLTMGIAAGSCIQISLFITPLLVILGWVVLDKPMTMRFQTFESIALVFAVLVAYTAQDGRSNYLQGAMLIGLYSIITLALYVSPSDALDKVTCISNA</sequence>
<comment type="caution">
    <text evidence="12">The sequence shown here is derived from an EMBL/GenBank/DDBJ whole genome shotgun (WGS) entry which is preliminary data.</text>
</comment>
<dbReference type="PANTHER" id="PTHR31503:SF22">
    <property type="entry name" value="VACUOLAR CALCIUM ION TRANSPORTER"/>
    <property type="match status" value="1"/>
</dbReference>
<feature type="transmembrane region" description="Helical" evidence="10">
    <location>
        <begin position="258"/>
        <end position="279"/>
    </location>
</feature>
<evidence type="ECO:0000256" key="5">
    <source>
        <dbReference type="ARBA" id="ARBA00022692"/>
    </source>
</evidence>
<dbReference type="GO" id="GO:0015369">
    <property type="term" value="F:calcium:proton antiporter activity"/>
    <property type="evidence" value="ECO:0007669"/>
    <property type="project" value="UniProtKB-UniRule"/>
</dbReference>
<name>A0A9W4W7N0_9PEZI</name>
<evidence type="ECO:0000313" key="12">
    <source>
        <dbReference type="EMBL" id="CAI0642164.1"/>
    </source>
</evidence>
<evidence type="ECO:0000313" key="13">
    <source>
        <dbReference type="Proteomes" id="UP001152533"/>
    </source>
</evidence>
<feature type="transmembrane region" description="Helical" evidence="10">
    <location>
        <begin position="117"/>
        <end position="137"/>
    </location>
</feature>
<dbReference type="InterPro" id="IPR004713">
    <property type="entry name" value="CaH_exchang"/>
</dbReference>
<keyword evidence="13" id="KW-1185">Reference proteome</keyword>
<evidence type="ECO:0000259" key="11">
    <source>
        <dbReference type="Pfam" id="PF01699"/>
    </source>
</evidence>
<dbReference type="InterPro" id="IPR004837">
    <property type="entry name" value="NaCa_Exmemb"/>
</dbReference>